<reference evidence="2" key="1">
    <citation type="submission" date="2022-11" db="UniProtKB">
        <authorList>
            <consortium name="WormBaseParasite"/>
        </authorList>
    </citation>
    <scope>IDENTIFICATION</scope>
</reference>
<accession>A0A915D4P3</accession>
<protein>
    <submittedName>
        <fullName evidence="2">Uncharacterized protein</fullName>
    </submittedName>
</protein>
<proteinExistence type="predicted"/>
<name>A0A915D4P3_9BILA</name>
<keyword evidence="1" id="KW-1185">Reference proteome</keyword>
<evidence type="ECO:0000313" key="1">
    <source>
        <dbReference type="Proteomes" id="UP000887574"/>
    </source>
</evidence>
<dbReference type="WBParaSite" id="jg15548.2">
    <property type="protein sequence ID" value="jg15548.2"/>
    <property type="gene ID" value="jg15548"/>
</dbReference>
<dbReference type="Proteomes" id="UP000887574">
    <property type="component" value="Unplaced"/>
</dbReference>
<dbReference type="AlphaFoldDB" id="A0A915D4P3"/>
<organism evidence="1 2">
    <name type="scientific">Ditylenchus dipsaci</name>
    <dbReference type="NCBI Taxonomy" id="166011"/>
    <lineage>
        <taxon>Eukaryota</taxon>
        <taxon>Metazoa</taxon>
        <taxon>Ecdysozoa</taxon>
        <taxon>Nematoda</taxon>
        <taxon>Chromadorea</taxon>
        <taxon>Rhabditida</taxon>
        <taxon>Tylenchina</taxon>
        <taxon>Tylenchomorpha</taxon>
        <taxon>Sphaerularioidea</taxon>
        <taxon>Anguinidae</taxon>
        <taxon>Anguininae</taxon>
        <taxon>Ditylenchus</taxon>
    </lineage>
</organism>
<sequence>MPTFIVLKAKPKKDLVQQFIKEQLNTNRSACTYMKKHTVIRNQFAVGPTTNIKKQQAAIEKLQQQQLRPENNYKICEKE</sequence>
<evidence type="ECO:0000313" key="2">
    <source>
        <dbReference type="WBParaSite" id="jg15548.2"/>
    </source>
</evidence>